<sequence>MEWIPHPDAACHNPITMPLTIAAIQSGTDPKGPLPPGAFHRTLEEQLTCPKCHVTYNLIADYDESMGRFFEEESHKFILLLKKTIQRGHDHNHQLTHLETNGVVVRAVGEVIELPRPKPEEPPLDGWTYHPRHAK</sequence>
<dbReference type="Proteomes" id="UP000199024">
    <property type="component" value="Unassembled WGS sequence"/>
</dbReference>
<name>A0A1I6LG69_9BACT</name>
<dbReference type="STRING" id="474950.SAMN05421771_0679"/>
<organism evidence="2 3">
    <name type="scientific">Granulicella pectinivorans</name>
    <dbReference type="NCBI Taxonomy" id="474950"/>
    <lineage>
        <taxon>Bacteria</taxon>
        <taxon>Pseudomonadati</taxon>
        <taxon>Acidobacteriota</taxon>
        <taxon>Terriglobia</taxon>
        <taxon>Terriglobales</taxon>
        <taxon>Acidobacteriaceae</taxon>
        <taxon>Granulicella</taxon>
    </lineage>
</organism>
<reference evidence="2 3" key="1">
    <citation type="submission" date="2016-10" db="EMBL/GenBank/DDBJ databases">
        <authorList>
            <person name="de Groot N.N."/>
        </authorList>
    </citation>
    <scope>NUCLEOTIDE SEQUENCE [LARGE SCALE GENOMIC DNA]</scope>
    <source>
        <strain evidence="2 3">DSM 21001</strain>
    </source>
</reference>
<gene>
    <name evidence="2" type="ORF">SAMN05421771_0679</name>
</gene>
<proteinExistence type="predicted"/>
<evidence type="ECO:0000313" key="3">
    <source>
        <dbReference type="Proteomes" id="UP000199024"/>
    </source>
</evidence>
<evidence type="ECO:0000313" key="2">
    <source>
        <dbReference type="EMBL" id="SFS02427.1"/>
    </source>
</evidence>
<protein>
    <submittedName>
        <fullName evidence="2">Uncharacterized protein</fullName>
    </submittedName>
</protein>
<feature type="region of interest" description="Disordered" evidence="1">
    <location>
        <begin position="115"/>
        <end position="135"/>
    </location>
</feature>
<dbReference type="AlphaFoldDB" id="A0A1I6LG69"/>
<dbReference type="EMBL" id="FOZL01000001">
    <property type="protein sequence ID" value="SFS02427.1"/>
    <property type="molecule type" value="Genomic_DNA"/>
</dbReference>
<keyword evidence="3" id="KW-1185">Reference proteome</keyword>
<accession>A0A1I6LG69</accession>
<evidence type="ECO:0000256" key="1">
    <source>
        <dbReference type="SAM" id="MobiDB-lite"/>
    </source>
</evidence>